<dbReference type="AlphaFoldDB" id="A0A1H0NPN0"/>
<evidence type="ECO:0000313" key="3">
    <source>
        <dbReference type="Proteomes" id="UP000199075"/>
    </source>
</evidence>
<dbReference type="PANTHER" id="PTHR47396:SF1">
    <property type="entry name" value="ATP-DEPENDENT HELICASE IRC3-RELATED"/>
    <property type="match status" value="1"/>
</dbReference>
<dbReference type="EMBL" id="FNIV01000017">
    <property type="protein sequence ID" value="SDO94320.1"/>
    <property type="molecule type" value="Genomic_DNA"/>
</dbReference>
<dbReference type="SUPFAM" id="SSF52540">
    <property type="entry name" value="P-loop containing nucleoside triphosphate hydrolases"/>
    <property type="match status" value="1"/>
</dbReference>
<dbReference type="PANTHER" id="PTHR47396">
    <property type="entry name" value="TYPE I RESTRICTION ENZYME ECOKI R PROTEIN"/>
    <property type="match status" value="1"/>
</dbReference>
<dbReference type="InterPro" id="IPR027417">
    <property type="entry name" value="P-loop_NTPase"/>
</dbReference>
<feature type="region of interest" description="Disordered" evidence="1">
    <location>
        <begin position="393"/>
        <end position="437"/>
    </location>
</feature>
<dbReference type="InterPro" id="IPR050742">
    <property type="entry name" value="Helicase_Restrict-Modif_Enz"/>
</dbReference>
<dbReference type="GO" id="GO:0004386">
    <property type="term" value="F:helicase activity"/>
    <property type="evidence" value="ECO:0007669"/>
    <property type="project" value="UniProtKB-KW"/>
</dbReference>
<keyword evidence="3" id="KW-1185">Reference proteome</keyword>
<reference evidence="3" key="1">
    <citation type="submission" date="2016-10" db="EMBL/GenBank/DDBJ databases">
        <authorList>
            <person name="Varghese N."/>
            <person name="Submissions S."/>
        </authorList>
    </citation>
    <scope>NUCLEOTIDE SEQUENCE [LARGE SCALE GENOMIC DNA]</scope>
    <source>
        <strain evidence="3">CGMCC 1.6444</strain>
    </source>
</reference>
<accession>A0A1H0NPN0</accession>
<dbReference type="Gene3D" id="3.40.50.300">
    <property type="entry name" value="P-loop containing nucleotide triphosphate hydrolases"/>
    <property type="match status" value="1"/>
</dbReference>
<sequence length="470" mass="51053">MRLAAELAKALMERGDIDHVLYCGPTRAVVKAAIETLQTVLGRPMHGQLGAAGAGLTYHALPGRLDALKHLGQRHRVLLIWDESHHAAGHLGGEGPNQWGMALMALERQMTYTLALSGTPWRTDGSCLPLLRYLEVADDPRESEATLPAYPAGSAQSDSAASTARMLLPDFVYTLQDAIHDGVCRYPRVHLVDNRAIELTGFHPRTGRRETHRYASIPQLLRHPAIDYGSLVRLDAPMQRVLSLSREQLTALRQQDPDAAGLVVAADIDHAEAVTQQLEADGHDVCLVSSRDPLSHARLEGFREESTPWIVAVGMVAEGVDIPRLRVGCYLSHIRTEQHFRQVVGRIIRRRGEHDPDCHFYALNDTRLAQMARRLSDDLPQDLATVNVGVGKAVPLGGHRTAPPEGPPMTSNPAEPTAPPEGSPDESASTGREVSVAMGGPCAQGTVNVATDVAFSASFFERLIALRLAP</sequence>
<protein>
    <submittedName>
        <fullName evidence="2">Superfamily II DNA or RNA helicase</fullName>
    </submittedName>
</protein>
<dbReference type="STRING" id="419597.SAMN04487957_1172"/>
<dbReference type="Proteomes" id="UP000199075">
    <property type="component" value="Unassembled WGS sequence"/>
</dbReference>
<gene>
    <name evidence="2" type="ORF">SAMN04487957_1172</name>
</gene>
<keyword evidence="2" id="KW-0067">ATP-binding</keyword>
<keyword evidence="2" id="KW-0547">Nucleotide-binding</keyword>
<organism evidence="2 3">
    <name type="scientific">Halomonas shengliensis</name>
    <dbReference type="NCBI Taxonomy" id="419597"/>
    <lineage>
        <taxon>Bacteria</taxon>
        <taxon>Pseudomonadati</taxon>
        <taxon>Pseudomonadota</taxon>
        <taxon>Gammaproteobacteria</taxon>
        <taxon>Oceanospirillales</taxon>
        <taxon>Halomonadaceae</taxon>
        <taxon>Halomonas</taxon>
    </lineage>
</organism>
<dbReference type="GO" id="GO:0005829">
    <property type="term" value="C:cytosol"/>
    <property type="evidence" value="ECO:0007669"/>
    <property type="project" value="TreeGrafter"/>
</dbReference>
<evidence type="ECO:0000313" key="2">
    <source>
        <dbReference type="EMBL" id="SDO94320.1"/>
    </source>
</evidence>
<proteinExistence type="predicted"/>
<keyword evidence="2" id="KW-0378">Hydrolase</keyword>
<keyword evidence="2" id="KW-0347">Helicase</keyword>
<name>A0A1H0NPN0_9GAMM</name>
<evidence type="ECO:0000256" key="1">
    <source>
        <dbReference type="SAM" id="MobiDB-lite"/>
    </source>
</evidence>